<dbReference type="FunFam" id="1.20.58.1120:FF:000008">
    <property type="entry name" value="Dynein heavy chain 10, axonemal"/>
    <property type="match status" value="1"/>
</dbReference>
<dbReference type="EMBL" id="JADGJH010000181">
    <property type="protein sequence ID" value="KAJ3134855.1"/>
    <property type="molecule type" value="Genomic_DNA"/>
</dbReference>
<dbReference type="PANTHER" id="PTHR22878">
    <property type="entry name" value="DYNEIN HEAVY CHAIN 6, AXONEMAL-LIKE-RELATED"/>
    <property type="match status" value="1"/>
</dbReference>
<keyword evidence="5" id="KW-0677">Repeat</keyword>
<dbReference type="GO" id="GO:0005874">
    <property type="term" value="C:microtubule"/>
    <property type="evidence" value="ECO:0007669"/>
    <property type="project" value="UniProtKB-KW"/>
</dbReference>
<dbReference type="Gene3D" id="3.40.50.300">
    <property type="entry name" value="P-loop containing nucleotide triphosphate hydrolases"/>
    <property type="match status" value="3"/>
</dbReference>
<comment type="similarity">
    <text evidence="2">Belongs to the dynein heavy chain family.</text>
</comment>
<evidence type="ECO:0000256" key="7">
    <source>
        <dbReference type="ARBA" id="ARBA00022840"/>
    </source>
</evidence>
<evidence type="ECO:0000256" key="1">
    <source>
        <dbReference type="ARBA" id="ARBA00004430"/>
    </source>
</evidence>
<evidence type="ECO:0000256" key="10">
    <source>
        <dbReference type="ARBA" id="ARBA00023069"/>
    </source>
</evidence>
<dbReference type="FunFam" id="1.10.287.2620:FF:000002">
    <property type="entry name" value="Dynein heavy chain 2, axonemal"/>
    <property type="match status" value="1"/>
</dbReference>
<evidence type="ECO:0000259" key="14">
    <source>
        <dbReference type="Pfam" id="PF08385"/>
    </source>
</evidence>
<dbReference type="SUPFAM" id="SSF52540">
    <property type="entry name" value="P-loop containing nucleoside triphosphate hydrolases"/>
    <property type="match status" value="2"/>
</dbReference>
<comment type="subcellular location">
    <subcellularLocation>
        <location evidence="1">Cytoplasm</location>
        <location evidence="1">Cytoskeleton</location>
        <location evidence="1">Cilium axoneme</location>
    </subcellularLocation>
</comment>
<evidence type="ECO:0000256" key="11">
    <source>
        <dbReference type="ARBA" id="ARBA00023175"/>
    </source>
</evidence>
<accession>A0AAD5T7K4</accession>
<keyword evidence="10" id="KW-0969">Cilium</keyword>
<dbReference type="InterPro" id="IPR035699">
    <property type="entry name" value="AAA_6"/>
</dbReference>
<sequence>MTSSDDRFIWLRKKVQSGLMMEFAHIPLQLPENVVPKSPIKSLPLDLWQDCLERDDKKNLRLLEAFLDPPNYKKSEPTNNSPNSHSSCLLFWAETIIEKIEVTTVKEKIPNSSEMLNSSEDGVADVELGGALASPLAVNSATPEAETEFSETTQDVQLSNFQSLEFTENATEKNYEHNNPPSNFVRSQENPESVFVTREYFKLQMCIENLPERVAEVNSIFFLKNYIGPVPIPHSADEAESSMPEYFEIGYFSGHALIMLERVLTEIYLPLLNKTERAIPANLPSLGPKITQAITVAVAAENDTSKHKVSSAKEDHLKSEFVICMQKFASQISHTAQQVAGDTKLQIPEEVLALNSANTVETARDTAIVKLLEKLAEEWVETVSGALTRESKKIPLGNGPLAEIEFWRDRSACLSTLYEQLNLPIVKILVQILAKASSPISPSLDFQLQELNKVYTEAKDNVKFLSTLERHFKNIVTGSLGSVQDSLPSLLNSIRMVWIISRHYNRDERMVPLMARIAWEIANKVANIVNVRTILRETPQQAKQKIEDSRELLDSWSKTYFQVRERIEQSGRDQRWEFDRKKLFEQTNYMAQRCGDLYQIAEVMEQFYNIFGPELKAVTGDPQQIDEVIKRVEALIVPFEQIPFDIFSKKYQQNWESLMFRFREQIIQIEDMAKQFIDASFKKLRSAEGAFDLLQNIKNIKSRESINSQLMGKWYEILDQYSREVDSIDEIFKSNRGNPPVTKNQPKFAGAIAWSRSLFYRIKKTIVRFQSLQEMLASEMGRSVTRKYLIVAKSMREYEENVLLRGLKLYTQWCLTVEANSLQCLKAYILVKDNTQQINNLSGYSTGNELPSENISTPEKIKVNFRPELKEIIKETKYLDKLGYVVPECALNVALQEEKYYTFVENLTTMLNNYHAVTELLDSAEIKLLFDQLSELKRVLKPGFSRLNWNSLGISEFILRCNQEINKLSSIVNQIQKNSSNISNAVESIAHTLLVGEPAVDDILDAHEFFDFLNKHRVNSLEATVQKYSSIGPLLIKMESVVAGTNTGKSKMLKDYYAYWERRIFNSLNFLLMNNLQFLEALLNHNLKKLRSSTHFAKPKARAAPLFKVSASLSVPEIVISPLSGEIYKLIVKFARSLVDSTKQFHRWMHGTCIITLPQRIDDDQDPIIFSFHSDIVCNVAVIAMVSQLNNTVSKTFVNLNRWLDTWRKYRPLWKVDKVVTLEKFALKKPSVVQYDDKISFYSKLEKDVDGQTNVRDIDFMKIVSSPLKNAIRNEAHGWILAIGKHLNIMASEGLVAIQAKVQRFEEDLQRTPETLDDLTFVLNIIADIRRSSEEIELKYLDVMEAYRTLTLNNIECEEIELVAANSLPELWADMIRKANEVDDSLIPVKAKFTETTQNQVKDFKNELKIFKDDFSLNGPGVIDDDMDRGLIMLKEAHGITLSFLTKREQLVQAEKLFNLNITSYPELFDLEQQIKDLEKIYELYSEVKTAITGWSTTLWSNLDINVLTKGVETFSARLKKLPKELKQLPPYNVVAEKIVTFKDSIPLFADLKNEALRERHWKKLMDITGKTFDMNPETFTLEKLFSMHLNEHSESIGEIVNGAMKELSIENGLKEVETTWKNTRFTVSKYMKGIEERGFILGATDEITLMLDDNAMALQSMGASRFVTAFLPVVQQWEKVLSHIGEVTEVWMVVQRKWMYLESIFIGAGDIRQQLPEEAAKFDRIDKSFKKIMSETAKHSLVIDACNAEGRLELLRNLSNDLESCQKSLSDYLESKRNAFPRFFFISDEELLSILGSHDPKNVQEHIIKMYDNVMKLNFGTGKNEKAVVGMSSSENETLDFRKVVPVEGRVEEWMAAVELEMKRTNRTMHKEAVFYYASMERTKWLYTYQGMVGLAGAQVWWTFEVEDVFRKIKNGNKLAMKKYAKTLVEQLEQLVVAVRSDLSTNDRRKINSQIIIDVHAKDIVDKFVRDSIMDESEFEWESQLRFYWDRTADELLVRQCTGVFDYGYEYMGLNGRLVITPLTDRCYLTLTQALSMKLGGAPAGPAGTGKTETVKDLAKALGLLCMVTNCGEGLDFQAMGKIFSGLVQTGAWGCFDEFNRIPRNMNPGYAGRTELPDNLKALFRPVVMAIPDLELICENMLFSEGFTMAKGLAKKMVVLYKLAKGQLSKQHHYDFGLRALKSVLVMAGSLKRGSPDLNEDVVLMRALRDMNLPKFVFDDVPLFLGLINDLFPGLDCPRVRYPSFNDAVEEVLLDGHYIMLPDQVDKVVQLYETMLTRHTTMVVGPAGGGKTVVIDTLAKSQTKLGIPTKLYLLNPKAVTVAELYGIMDPVTRDWTDGLLSNIFRETNKPTDKKERKYIVFDGDVDAVWVENMNSVMDDNKLLTLPNGERIRLQKHVALLFEVGDLQYASPATIGENFSDKGF</sequence>
<dbReference type="Gene3D" id="1.20.58.1120">
    <property type="match status" value="1"/>
</dbReference>
<reference evidence="17" key="1">
    <citation type="submission" date="2020-05" db="EMBL/GenBank/DDBJ databases">
        <title>Phylogenomic resolution of chytrid fungi.</title>
        <authorList>
            <person name="Stajich J.E."/>
            <person name="Amses K."/>
            <person name="Simmons R."/>
            <person name="Seto K."/>
            <person name="Myers J."/>
            <person name="Bonds A."/>
            <person name="Quandt C.A."/>
            <person name="Barry K."/>
            <person name="Liu P."/>
            <person name="Grigoriev I."/>
            <person name="Longcore J.E."/>
            <person name="James T.Y."/>
        </authorList>
    </citation>
    <scope>NUCLEOTIDE SEQUENCE</scope>
    <source>
        <strain evidence="17">JEL0513</strain>
    </source>
</reference>
<dbReference type="Gene3D" id="1.20.140.100">
    <property type="entry name" value="Dynein heavy chain, N-terminal domain 2"/>
    <property type="match status" value="1"/>
</dbReference>
<dbReference type="PANTHER" id="PTHR22878:SF63">
    <property type="entry name" value="DYNEIN AXONEMAL HEAVY CHAIN 10"/>
    <property type="match status" value="1"/>
</dbReference>
<name>A0AAD5T7K4_9FUNG</name>
<keyword evidence="11" id="KW-0505">Motor protein</keyword>
<gene>
    <name evidence="17" type="primary">DNAH10_1</name>
    <name evidence="17" type="ORF">HK100_003289</name>
</gene>
<dbReference type="GO" id="GO:0045505">
    <property type="term" value="F:dynein intermediate chain binding"/>
    <property type="evidence" value="ECO:0007669"/>
    <property type="project" value="InterPro"/>
</dbReference>
<dbReference type="Proteomes" id="UP001211907">
    <property type="component" value="Unassembled WGS sequence"/>
</dbReference>
<dbReference type="FunFam" id="3.20.180.20:FF:000001">
    <property type="entry name" value="Dynein axonemal heavy chain 5"/>
    <property type="match status" value="1"/>
</dbReference>
<evidence type="ECO:0000313" key="18">
    <source>
        <dbReference type="Proteomes" id="UP001211907"/>
    </source>
</evidence>
<feature type="domain" description="Dynein heavy chain hydrolytic ATP-binding dynein motor region" evidence="16">
    <location>
        <begin position="2008"/>
        <end position="2104"/>
    </location>
</feature>
<feature type="domain" description="Dynein heavy chain linker" evidence="15">
    <location>
        <begin position="1470"/>
        <end position="1873"/>
    </location>
</feature>
<evidence type="ECO:0000256" key="5">
    <source>
        <dbReference type="ARBA" id="ARBA00022737"/>
    </source>
</evidence>
<dbReference type="Pfam" id="PF08393">
    <property type="entry name" value="DHC_N2"/>
    <property type="match status" value="1"/>
</dbReference>
<dbReference type="Gene3D" id="3.20.180.20">
    <property type="entry name" value="Dynein heavy chain, N-terminal domain 2"/>
    <property type="match status" value="1"/>
</dbReference>
<keyword evidence="12" id="KW-0206">Cytoskeleton</keyword>
<dbReference type="InterPro" id="IPR013594">
    <property type="entry name" value="Dynein_heavy_tail"/>
</dbReference>
<proteinExistence type="inferred from homology"/>
<dbReference type="Gene3D" id="1.10.287.2620">
    <property type="match status" value="1"/>
</dbReference>
<dbReference type="GO" id="GO:0005524">
    <property type="term" value="F:ATP binding"/>
    <property type="evidence" value="ECO:0007669"/>
    <property type="project" value="UniProtKB-KW"/>
</dbReference>
<evidence type="ECO:0000256" key="2">
    <source>
        <dbReference type="ARBA" id="ARBA00008887"/>
    </source>
</evidence>
<dbReference type="InterPro" id="IPR043157">
    <property type="entry name" value="Dynein_AAA1S"/>
</dbReference>
<dbReference type="InterPro" id="IPR042228">
    <property type="entry name" value="Dynein_linker_3"/>
</dbReference>
<keyword evidence="18" id="KW-1185">Reference proteome</keyword>
<dbReference type="InterPro" id="IPR042222">
    <property type="entry name" value="Dynein_2_N"/>
</dbReference>
<protein>
    <submittedName>
        <fullName evidence="17">Dynein heavy chain 10, axonemal</fullName>
    </submittedName>
</protein>
<keyword evidence="6" id="KW-0547">Nucleotide-binding</keyword>
<keyword evidence="7" id="KW-0067">ATP-binding</keyword>
<dbReference type="GO" id="GO:0051959">
    <property type="term" value="F:dynein light intermediate chain binding"/>
    <property type="evidence" value="ECO:0007669"/>
    <property type="project" value="InterPro"/>
</dbReference>
<dbReference type="Pfam" id="PF12774">
    <property type="entry name" value="AAA_6"/>
    <property type="match status" value="2"/>
</dbReference>
<dbReference type="FunFam" id="1.20.140.100:FF:000001">
    <property type="entry name" value="dynein heavy chain 17, axonemal"/>
    <property type="match status" value="1"/>
</dbReference>
<evidence type="ECO:0000256" key="4">
    <source>
        <dbReference type="ARBA" id="ARBA00022701"/>
    </source>
</evidence>
<dbReference type="InterPro" id="IPR013602">
    <property type="entry name" value="Dynein_heavy_linker"/>
</dbReference>
<keyword evidence="3" id="KW-0963">Cytoplasm</keyword>
<keyword evidence="8" id="KW-0243">Dynein</keyword>
<dbReference type="Gene3D" id="1.10.8.710">
    <property type="match status" value="1"/>
</dbReference>
<dbReference type="GO" id="GO:0005930">
    <property type="term" value="C:axoneme"/>
    <property type="evidence" value="ECO:0007669"/>
    <property type="project" value="UniProtKB-SubCell"/>
</dbReference>
<dbReference type="InterPro" id="IPR026983">
    <property type="entry name" value="DHC"/>
</dbReference>
<evidence type="ECO:0000259" key="16">
    <source>
        <dbReference type="Pfam" id="PF12774"/>
    </source>
</evidence>
<dbReference type="InterPro" id="IPR027417">
    <property type="entry name" value="P-loop_NTPase"/>
</dbReference>
<dbReference type="GO" id="GO:0030286">
    <property type="term" value="C:dynein complex"/>
    <property type="evidence" value="ECO:0007669"/>
    <property type="project" value="UniProtKB-KW"/>
</dbReference>
<comment type="caution">
    <text evidence="17">The sequence shown here is derived from an EMBL/GenBank/DDBJ whole genome shotgun (WGS) entry which is preliminary data.</text>
</comment>
<evidence type="ECO:0000256" key="13">
    <source>
        <dbReference type="ARBA" id="ARBA00023273"/>
    </source>
</evidence>
<evidence type="ECO:0000256" key="3">
    <source>
        <dbReference type="ARBA" id="ARBA00022490"/>
    </source>
</evidence>
<keyword evidence="9" id="KW-0175">Coiled coil</keyword>
<keyword evidence="13" id="KW-0966">Cell projection</keyword>
<evidence type="ECO:0000313" key="17">
    <source>
        <dbReference type="EMBL" id="KAJ3134855.1"/>
    </source>
</evidence>
<keyword evidence="4" id="KW-0493">Microtubule</keyword>
<dbReference type="Pfam" id="PF08385">
    <property type="entry name" value="DHC_N1"/>
    <property type="match status" value="1"/>
</dbReference>
<evidence type="ECO:0000256" key="6">
    <source>
        <dbReference type="ARBA" id="ARBA00022741"/>
    </source>
</evidence>
<evidence type="ECO:0000256" key="8">
    <source>
        <dbReference type="ARBA" id="ARBA00023017"/>
    </source>
</evidence>
<dbReference type="FunFam" id="1.10.8.710:FF:000002">
    <property type="entry name" value="dynein heavy chain 17, axonemal"/>
    <property type="match status" value="1"/>
</dbReference>
<evidence type="ECO:0000259" key="15">
    <source>
        <dbReference type="Pfam" id="PF08393"/>
    </source>
</evidence>
<evidence type="ECO:0000256" key="12">
    <source>
        <dbReference type="ARBA" id="ARBA00023212"/>
    </source>
</evidence>
<feature type="domain" description="Dynein heavy chain tail" evidence="14">
    <location>
        <begin position="370"/>
        <end position="957"/>
    </location>
</feature>
<dbReference type="GO" id="GO:0007018">
    <property type="term" value="P:microtubule-based movement"/>
    <property type="evidence" value="ECO:0007669"/>
    <property type="project" value="InterPro"/>
</dbReference>
<feature type="domain" description="Dynein heavy chain hydrolytic ATP-binding dynein motor region" evidence="16">
    <location>
        <begin position="2106"/>
        <end position="2293"/>
    </location>
</feature>
<organism evidence="17 18">
    <name type="scientific">Physocladia obscura</name>
    <dbReference type="NCBI Taxonomy" id="109957"/>
    <lineage>
        <taxon>Eukaryota</taxon>
        <taxon>Fungi</taxon>
        <taxon>Fungi incertae sedis</taxon>
        <taxon>Chytridiomycota</taxon>
        <taxon>Chytridiomycota incertae sedis</taxon>
        <taxon>Chytridiomycetes</taxon>
        <taxon>Chytridiales</taxon>
        <taxon>Chytriomycetaceae</taxon>
        <taxon>Physocladia</taxon>
    </lineage>
</organism>
<evidence type="ECO:0000256" key="9">
    <source>
        <dbReference type="ARBA" id="ARBA00023054"/>
    </source>
</evidence>